<name>C3Z2V8_BRAFL</name>
<reference evidence="1" key="1">
    <citation type="journal article" date="2008" name="Nature">
        <title>The amphioxus genome and the evolution of the chordate karyotype.</title>
        <authorList>
            <consortium name="US DOE Joint Genome Institute (JGI-PGF)"/>
            <person name="Putnam N.H."/>
            <person name="Butts T."/>
            <person name="Ferrier D.E.K."/>
            <person name="Furlong R.F."/>
            <person name="Hellsten U."/>
            <person name="Kawashima T."/>
            <person name="Robinson-Rechavi M."/>
            <person name="Shoguchi E."/>
            <person name="Terry A."/>
            <person name="Yu J.-K."/>
            <person name="Benito-Gutierrez E.L."/>
            <person name="Dubchak I."/>
            <person name="Garcia-Fernandez J."/>
            <person name="Gibson-Brown J.J."/>
            <person name="Grigoriev I.V."/>
            <person name="Horton A.C."/>
            <person name="de Jong P.J."/>
            <person name="Jurka J."/>
            <person name="Kapitonov V.V."/>
            <person name="Kohara Y."/>
            <person name="Kuroki Y."/>
            <person name="Lindquist E."/>
            <person name="Lucas S."/>
            <person name="Osoegawa K."/>
            <person name="Pennacchio L.A."/>
            <person name="Salamov A.A."/>
            <person name="Satou Y."/>
            <person name="Sauka-Spengler T."/>
            <person name="Schmutz J."/>
            <person name="Shin-I T."/>
            <person name="Toyoda A."/>
            <person name="Bronner-Fraser M."/>
            <person name="Fujiyama A."/>
            <person name="Holland L.Z."/>
            <person name="Holland P.W.H."/>
            <person name="Satoh N."/>
            <person name="Rokhsar D.S."/>
        </authorList>
    </citation>
    <scope>NUCLEOTIDE SEQUENCE [LARGE SCALE GENOMIC DNA]</scope>
    <source>
        <strain evidence="1">S238N-H82</strain>
        <tissue evidence="1">Testes</tissue>
    </source>
</reference>
<dbReference type="InParanoid" id="C3Z2V8"/>
<gene>
    <name evidence="1" type="ORF">BRAFLDRAFT_66483</name>
</gene>
<protein>
    <submittedName>
        <fullName evidence="1">Uncharacterized protein</fullName>
    </submittedName>
</protein>
<organism>
    <name type="scientific">Branchiostoma floridae</name>
    <name type="common">Florida lancelet</name>
    <name type="synonym">Amphioxus</name>
    <dbReference type="NCBI Taxonomy" id="7739"/>
    <lineage>
        <taxon>Eukaryota</taxon>
        <taxon>Metazoa</taxon>
        <taxon>Chordata</taxon>
        <taxon>Cephalochordata</taxon>
        <taxon>Leptocardii</taxon>
        <taxon>Amphioxiformes</taxon>
        <taxon>Branchiostomatidae</taxon>
        <taxon>Branchiostoma</taxon>
    </lineage>
</organism>
<accession>C3Z2V8</accession>
<sequence>MMSETKVSGSGEATVTLKIINSLDPSSSPAEYQVSVSVGTSVFQMMEVVAKEFPDFTQAPLHEFMHTHTTFHATKNPKLNEHFVDSINGLAGNTADKTYWRFEDGNGVPFDRGVDLVTVHASGEVFVFRFTHWDSSATEHP</sequence>
<dbReference type="AlphaFoldDB" id="C3Z2V8"/>
<proteinExistence type="predicted"/>
<evidence type="ECO:0000313" key="1">
    <source>
        <dbReference type="EMBL" id="EEN53359.1"/>
    </source>
</evidence>
<dbReference type="EMBL" id="GG666574">
    <property type="protein sequence ID" value="EEN53359.1"/>
    <property type="molecule type" value="Genomic_DNA"/>
</dbReference>
<dbReference type="Gene3D" id="2.170.130.30">
    <property type="match status" value="1"/>
</dbReference>